<gene>
    <name evidence="3" type="primary">Dsim\GD11637</name>
    <name evidence="3" type="ORF">Dsim_GD11637</name>
</gene>
<dbReference type="InterPro" id="IPR005612">
    <property type="entry name" value="CCAAT-binding_factor"/>
</dbReference>
<dbReference type="STRING" id="7240.B4NVV3"/>
<protein>
    <submittedName>
        <fullName evidence="3">GD11637</fullName>
    </submittedName>
</protein>
<organism evidence="3 4">
    <name type="scientific">Drosophila simulans</name>
    <name type="common">Fruit fly</name>
    <dbReference type="NCBI Taxonomy" id="7240"/>
    <lineage>
        <taxon>Eukaryota</taxon>
        <taxon>Metazoa</taxon>
        <taxon>Ecdysozoa</taxon>
        <taxon>Arthropoda</taxon>
        <taxon>Hexapoda</taxon>
        <taxon>Insecta</taxon>
        <taxon>Pterygota</taxon>
        <taxon>Neoptera</taxon>
        <taxon>Endopterygota</taxon>
        <taxon>Diptera</taxon>
        <taxon>Brachycera</taxon>
        <taxon>Muscomorpha</taxon>
        <taxon>Ephydroidea</taxon>
        <taxon>Drosophilidae</taxon>
        <taxon>Drosophila</taxon>
        <taxon>Sophophora</taxon>
    </lineage>
</organism>
<dbReference type="HOGENOM" id="CLU_1951045_0_0_1"/>
<accession>B4NVV3</accession>
<feature type="domain" description="CCAAT-binding factor" evidence="2">
    <location>
        <begin position="1"/>
        <end position="67"/>
    </location>
</feature>
<evidence type="ECO:0000259" key="2">
    <source>
        <dbReference type="Pfam" id="PF03914"/>
    </source>
</evidence>
<dbReference type="InterPro" id="IPR027193">
    <property type="entry name" value="Noc4"/>
</dbReference>
<dbReference type="PANTHER" id="PTHR12455">
    <property type="entry name" value="NUCLEOLAR COMPLEX PROTEIN 4"/>
    <property type="match status" value="1"/>
</dbReference>
<keyword evidence="4" id="KW-1185">Reference proteome</keyword>
<evidence type="ECO:0000256" key="1">
    <source>
        <dbReference type="ARBA" id="ARBA00007797"/>
    </source>
</evidence>
<dbReference type="SMR" id="B4NVV3"/>
<dbReference type="Bgee" id="FBgn0183377">
    <property type="expression patterns" value="Expressed in embryo and 3 other cell types or tissues"/>
</dbReference>
<dbReference type="OMA" id="HENDPYL"/>
<evidence type="ECO:0000313" key="3">
    <source>
        <dbReference type="EMBL" id="EDX16198.1"/>
    </source>
</evidence>
<dbReference type="GO" id="GO:0030692">
    <property type="term" value="C:Noc4p-Nop14p complex"/>
    <property type="evidence" value="ECO:0007669"/>
    <property type="project" value="TreeGrafter"/>
</dbReference>
<dbReference type="OrthoDB" id="10263185at2759"/>
<name>B4NVV3_DROSI</name>
<comment type="similarity">
    <text evidence="1">Belongs to the CBF/MAK21 family.</text>
</comment>
<dbReference type="GO" id="GO:0032040">
    <property type="term" value="C:small-subunit processome"/>
    <property type="evidence" value="ECO:0007669"/>
    <property type="project" value="TreeGrafter"/>
</dbReference>
<dbReference type="GO" id="GO:0042254">
    <property type="term" value="P:ribosome biogenesis"/>
    <property type="evidence" value="ECO:0007669"/>
    <property type="project" value="InterPro"/>
</dbReference>
<dbReference type="Pfam" id="PF03914">
    <property type="entry name" value="CBF"/>
    <property type="match status" value="1"/>
</dbReference>
<sequence>MIQFVCNLLLRHTGLQKLIRASHAADELSDPYNPTETDPVKSEAMNSSLWEITLLQKHVVPEVANAARFINSSLPVMEFDLAPLLDRKECNIFDDELQSKAKQFALNYERPTNLALPKNQFVTKYWDLI</sequence>
<evidence type="ECO:0000313" key="4">
    <source>
        <dbReference type="Proteomes" id="UP000000304"/>
    </source>
</evidence>
<dbReference type="EMBL" id="CH989958">
    <property type="protein sequence ID" value="EDX16198.1"/>
    <property type="molecule type" value="Genomic_DNA"/>
</dbReference>
<dbReference type="AlphaFoldDB" id="B4NVV3"/>
<proteinExistence type="inferred from homology"/>
<dbReference type="Proteomes" id="UP000000304">
    <property type="component" value="Unassembled WGS sequence"/>
</dbReference>
<reference evidence="3 4" key="1">
    <citation type="journal article" date="2007" name="Nature">
        <title>Evolution of genes and genomes on the Drosophila phylogeny.</title>
        <authorList>
            <consortium name="Drosophila 12 Genomes Consortium"/>
            <person name="Clark A.G."/>
            <person name="Eisen M.B."/>
            <person name="Smith D.R."/>
            <person name="Bergman C.M."/>
            <person name="Oliver B."/>
            <person name="Markow T.A."/>
            <person name="Kaufman T.C."/>
            <person name="Kellis M."/>
            <person name="Gelbart W."/>
            <person name="Iyer V.N."/>
            <person name="Pollard D.A."/>
            <person name="Sackton T.B."/>
            <person name="Larracuente A.M."/>
            <person name="Singh N.D."/>
            <person name="Abad J.P."/>
            <person name="Abt D.N."/>
            <person name="Adryan B."/>
            <person name="Aguade M."/>
            <person name="Akashi H."/>
            <person name="Anderson W.W."/>
            <person name="Aquadro C.F."/>
            <person name="Ardell D.H."/>
            <person name="Arguello R."/>
            <person name="Artieri C.G."/>
            <person name="Barbash D.A."/>
            <person name="Barker D."/>
            <person name="Barsanti P."/>
            <person name="Batterham P."/>
            <person name="Batzoglou S."/>
            <person name="Begun D."/>
            <person name="Bhutkar A."/>
            <person name="Blanco E."/>
            <person name="Bosak S.A."/>
            <person name="Bradley R.K."/>
            <person name="Brand A.D."/>
            <person name="Brent M.R."/>
            <person name="Brooks A.N."/>
            <person name="Brown R.H."/>
            <person name="Butlin R.K."/>
            <person name="Caggese C."/>
            <person name="Calvi B.R."/>
            <person name="Bernardo de Carvalho A."/>
            <person name="Caspi A."/>
            <person name="Castrezana S."/>
            <person name="Celniker S.E."/>
            <person name="Chang J.L."/>
            <person name="Chapple C."/>
            <person name="Chatterji S."/>
            <person name="Chinwalla A."/>
            <person name="Civetta A."/>
            <person name="Clifton S.W."/>
            <person name="Comeron J.M."/>
            <person name="Costello J.C."/>
            <person name="Coyne J.A."/>
            <person name="Daub J."/>
            <person name="David R.G."/>
            <person name="Delcher A.L."/>
            <person name="Delehaunty K."/>
            <person name="Do C.B."/>
            <person name="Ebling H."/>
            <person name="Edwards K."/>
            <person name="Eickbush T."/>
            <person name="Evans J.D."/>
            <person name="Filipski A."/>
            <person name="Findeiss S."/>
            <person name="Freyhult E."/>
            <person name="Fulton L."/>
            <person name="Fulton R."/>
            <person name="Garcia A.C."/>
            <person name="Gardiner A."/>
            <person name="Garfield D.A."/>
            <person name="Garvin B.E."/>
            <person name="Gibson G."/>
            <person name="Gilbert D."/>
            <person name="Gnerre S."/>
            <person name="Godfrey J."/>
            <person name="Good R."/>
            <person name="Gotea V."/>
            <person name="Gravely B."/>
            <person name="Greenberg A.J."/>
            <person name="Griffiths-Jones S."/>
            <person name="Gross S."/>
            <person name="Guigo R."/>
            <person name="Gustafson E.A."/>
            <person name="Haerty W."/>
            <person name="Hahn M.W."/>
            <person name="Halligan D.L."/>
            <person name="Halpern A.L."/>
            <person name="Halter G.M."/>
            <person name="Han M.V."/>
            <person name="Heger A."/>
            <person name="Hillier L."/>
            <person name="Hinrichs A.S."/>
            <person name="Holmes I."/>
            <person name="Hoskins R.A."/>
            <person name="Hubisz M.J."/>
            <person name="Hultmark D."/>
            <person name="Huntley M.A."/>
            <person name="Jaffe D.B."/>
            <person name="Jagadeeshan S."/>
            <person name="Jeck W.R."/>
            <person name="Johnson J."/>
            <person name="Jones C.D."/>
            <person name="Jordan W.C."/>
            <person name="Karpen G.H."/>
            <person name="Kataoka E."/>
            <person name="Keightley P.D."/>
            <person name="Kheradpour P."/>
            <person name="Kirkness E.F."/>
            <person name="Koerich L.B."/>
            <person name="Kristiansen K."/>
            <person name="Kudrna D."/>
            <person name="Kulathinal R.J."/>
            <person name="Kumar S."/>
            <person name="Kwok R."/>
            <person name="Lander E."/>
            <person name="Langley C.H."/>
            <person name="Lapoint R."/>
            <person name="Lazzaro B.P."/>
            <person name="Lee S.J."/>
            <person name="Levesque L."/>
            <person name="Li R."/>
            <person name="Lin C.F."/>
            <person name="Lin M.F."/>
            <person name="Lindblad-Toh K."/>
            <person name="Llopart A."/>
            <person name="Long M."/>
            <person name="Low L."/>
            <person name="Lozovsky E."/>
            <person name="Lu J."/>
            <person name="Luo M."/>
            <person name="Machado C.A."/>
            <person name="Makalowski W."/>
            <person name="Marzo M."/>
            <person name="Matsuda M."/>
            <person name="Matzkin L."/>
            <person name="McAllister B."/>
            <person name="McBride C.S."/>
            <person name="McKernan B."/>
            <person name="McKernan K."/>
            <person name="Mendez-Lago M."/>
            <person name="Minx P."/>
            <person name="Mollenhauer M.U."/>
            <person name="Montooth K."/>
            <person name="Mount S.M."/>
            <person name="Mu X."/>
            <person name="Myers E."/>
            <person name="Negre B."/>
            <person name="Newfeld S."/>
            <person name="Nielsen R."/>
            <person name="Noor M.A."/>
            <person name="O'Grady P."/>
            <person name="Pachter L."/>
            <person name="Papaceit M."/>
            <person name="Parisi M.J."/>
            <person name="Parisi M."/>
            <person name="Parts L."/>
            <person name="Pedersen J.S."/>
            <person name="Pesole G."/>
            <person name="Phillippy A.M."/>
            <person name="Ponting C.P."/>
            <person name="Pop M."/>
            <person name="Porcelli D."/>
            <person name="Powell J.R."/>
            <person name="Prohaska S."/>
            <person name="Pruitt K."/>
            <person name="Puig M."/>
            <person name="Quesneville H."/>
            <person name="Ram K.R."/>
            <person name="Rand D."/>
            <person name="Rasmussen M.D."/>
            <person name="Reed L.K."/>
            <person name="Reenan R."/>
            <person name="Reily A."/>
            <person name="Remington K.A."/>
            <person name="Rieger T.T."/>
            <person name="Ritchie M.G."/>
            <person name="Robin C."/>
            <person name="Rogers Y.H."/>
            <person name="Rohde C."/>
            <person name="Rozas J."/>
            <person name="Rubenfield M.J."/>
            <person name="Ruiz A."/>
            <person name="Russo S."/>
            <person name="Salzberg S.L."/>
            <person name="Sanchez-Gracia A."/>
            <person name="Saranga D.J."/>
            <person name="Sato H."/>
            <person name="Schaeffer S.W."/>
            <person name="Schatz M.C."/>
            <person name="Schlenke T."/>
            <person name="Schwartz R."/>
            <person name="Segarra C."/>
            <person name="Singh R.S."/>
            <person name="Sirot L."/>
            <person name="Sirota M."/>
            <person name="Sisneros N.B."/>
            <person name="Smith C.D."/>
            <person name="Smith T.F."/>
            <person name="Spieth J."/>
            <person name="Stage D.E."/>
            <person name="Stark A."/>
            <person name="Stephan W."/>
            <person name="Strausberg R.L."/>
            <person name="Strempel S."/>
            <person name="Sturgill D."/>
            <person name="Sutton G."/>
            <person name="Sutton G.G."/>
            <person name="Tao W."/>
            <person name="Teichmann S."/>
            <person name="Tobari Y.N."/>
            <person name="Tomimura Y."/>
            <person name="Tsolas J.M."/>
            <person name="Valente V.L."/>
            <person name="Venter E."/>
            <person name="Venter J.C."/>
            <person name="Vicario S."/>
            <person name="Vieira F.G."/>
            <person name="Vilella A.J."/>
            <person name="Villasante A."/>
            <person name="Walenz B."/>
            <person name="Wang J."/>
            <person name="Wasserman M."/>
            <person name="Watts T."/>
            <person name="Wilson D."/>
            <person name="Wilson R.K."/>
            <person name="Wing R.A."/>
            <person name="Wolfner M.F."/>
            <person name="Wong A."/>
            <person name="Wong G.K."/>
            <person name="Wu C.I."/>
            <person name="Wu G."/>
            <person name="Yamamoto D."/>
            <person name="Yang H.P."/>
            <person name="Yang S.P."/>
            <person name="Yorke J.A."/>
            <person name="Yoshida K."/>
            <person name="Zdobnov E."/>
            <person name="Zhang P."/>
            <person name="Zhang Y."/>
            <person name="Zimin A.V."/>
            <person name="Baldwin J."/>
            <person name="Abdouelleil A."/>
            <person name="Abdulkadir J."/>
            <person name="Abebe A."/>
            <person name="Abera B."/>
            <person name="Abreu J."/>
            <person name="Acer S.C."/>
            <person name="Aftuck L."/>
            <person name="Alexander A."/>
            <person name="An P."/>
            <person name="Anderson E."/>
            <person name="Anderson S."/>
            <person name="Arachi H."/>
            <person name="Azer M."/>
            <person name="Bachantsang P."/>
            <person name="Barry A."/>
            <person name="Bayul T."/>
            <person name="Berlin A."/>
            <person name="Bessette D."/>
            <person name="Bloom T."/>
            <person name="Blye J."/>
            <person name="Boguslavskiy L."/>
            <person name="Bonnet C."/>
            <person name="Boukhgalter B."/>
            <person name="Bourzgui I."/>
            <person name="Brown A."/>
            <person name="Cahill P."/>
            <person name="Channer S."/>
            <person name="Cheshatsang Y."/>
            <person name="Chuda L."/>
            <person name="Citroen M."/>
            <person name="Collymore A."/>
            <person name="Cooke P."/>
            <person name="Costello M."/>
            <person name="D'Aco K."/>
            <person name="Daza R."/>
            <person name="De Haan G."/>
            <person name="DeGray S."/>
            <person name="DeMaso C."/>
            <person name="Dhargay N."/>
            <person name="Dooley K."/>
            <person name="Dooley E."/>
            <person name="Doricent M."/>
            <person name="Dorje P."/>
            <person name="Dorjee K."/>
            <person name="Dupes A."/>
            <person name="Elong R."/>
            <person name="Falk J."/>
            <person name="Farina A."/>
            <person name="Faro S."/>
            <person name="Ferguson D."/>
            <person name="Fisher S."/>
            <person name="Foley C.D."/>
            <person name="Franke A."/>
            <person name="Friedrich D."/>
            <person name="Gadbois L."/>
            <person name="Gearin G."/>
            <person name="Gearin C.R."/>
            <person name="Giannoukos G."/>
            <person name="Goode T."/>
            <person name="Graham J."/>
            <person name="Grandbois E."/>
            <person name="Grewal S."/>
            <person name="Gyaltsen K."/>
            <person name="Hafez N."/>
            <person name="Hagos B."/>
            <person name="Hall J."/>
            <person name="Henson C."/>
            <person name="Hollinger A."/>
            <person name="Honan T."/>
            <person name="Huard M.D."/>
            <person name="Hughes L."/>
            <person name="Hurhula B."/>
            <person name="Husby M.E."/>
            <person name="Kamat A."/>
            <person name="Kanga B."/>
            <person name="Kashin S."/>
            <person name="Khazanovich D."/>
            <person name="Kisner P."/>
            <person name="Lance K."/>
            <person name="Lara M."/>
            <person name="Lee W."/>
            <person name="Lennon N."/>
            <person name="Letendre F."/>
            <person name="LeVine R."/>
            <person name="Lipovsky A."/>
            <person name="Liu X."/>
            <person name="Liu J."/>
            <person name="Liu S."/>
            <person name="Lokyitsang T."/>
            <person name="Lokyitsang Y."/>
            <person name="Lubonja R."/>
            <person name="Lui A."/>
            <person name="MacDonald P."/>
            <person name="Magnisalis V."/>
            <person name="Maru K."/>
            <person name="Matthews C."/>
            <person name="McCusker W."/>
            <person name="McDonough S."/>
            <person name="Mehta T."/>
            <person name="Meldrim J."/>
            <person name="Meneus L."/>
            <person name="Mihai O."/>
            <person name="Mihalev A."/>
            <person name="Mihova T."/>
            <person name="Mittelman R."/>
            <person name="Mlenga V."/>
            <person name="Montmayeur A."/>
            <person name="Mulrain L."/>
            <person name="Navidi A."/>
            <person name="Naylor J."/>
            <person name="Negash T."/>
            <person name="Nguyen T."/>
            <person name="Nguyen N."/>
            <person name="Nicol R."/>
            <person name="Norbu C."/>
            <person name="Norbu N."/>
            <person name="Novod N."/>
            <person name="O'Neill B."/>
            <person name="Osman S."/>
            <person name="Markiewicz E."/>
            <person name="Oyono O.L."/>
            <person name="Patti C."/>
            <person name="Phunkhang P."/>
            <person name="Pierre F."/>
            <person name="Priest M."/>
            <person name="Raghuraman S."/>
            <person name="Rege F."/>
            <person name="Reyes R."/>
            <person name="Rise C."/>
            <person name="Rogov P."/>
            <person name="Ross K."/>
            <person name="Ryan E."/>
            <person name="Settipalli S."/>
            <person name="Shea T."/>
            <person name="Sherpa N."/>
            <person name="Shi L."/>
            <person name="Shih D."/>
            <person name="Sparrow T."/>
            <person name="Spaulding J."/>
            <person name="Stalker J."/>
            <person name="Stange-Thomann N."/>
            <person name="Stavropoulos S."/>
            <person name="Stone C."/>
            <person name="Strader C."/>
            <person name="Tesfaye S."/>
            <person name="Thomson T."/>
            <person name="Thoulutsang Y."/>
            <person name="Thoulutsang D."/>
            <person name="Topham K."/>
            <person name="Topping I."/>
            <person name="Tsamla T."/>
            <person name="Vassiliev H."/>
            <person name="Vo A."/>
            <person name="Wangchuk T."/>
            <person name="Wangdi T."/>
            <person name="Weiand M."/>
            <person name="Wilkinson J."/>
            <person name="Wilson A."/>
            <person name="Yadav S."/>
            <person name="Young G."/>
            <person name="Yu Q."/>
            <person name="Zembek L."/>
            <person name="Zhong D."/>
            <person name="Zimmer A."/>
            <person name="Zwirko Z."/>
            <person name="Jaffe D.B."/>
            <person name="Alvarez P."/>
            <person name="Brockman W."/>
            <person name="Butler J."/>
            <person name="Chin C."/>
            <person name="Gnerre S."/>
            <person name="Grabherr M."/>
            <person name="Kleber M."/>
            <person name="Mauceli E."/>
            <person name="MacCallum I."/>
        </authorList>
    </citation>
    <scope>NUCLEOTIDE SEQUENCE [LARGE SCALE GENOMIC DNA]</scope>
    <source>
        <strain evidence="4">white501</strain>
    </source>
</reference>
<dbReference type="PANTHER" id="PTHR12455:SF0">
    <property type="entry name" value="NUCLEOLAR COMPLEX PROTEIN 4 HOMOLOG"/>
    <property type="match status" value="1"/>
</dbReference>